<evidence type="ECO:0000256" key="1">
    <source>
        <dbReference type="ARBA" id="ARBA00004141"/>
    </source>
</evidence>
<reference evidence="7" key="1">
    <citation type="journal article" date="2015" name="Proc. Natl. Acad. Sci. U.S.A.">
        <title>Genome sequence of the Asian Tiger mosquito, Aedes albopictus, reveals insights into its biology, genetics, and evolution.</title>
        <authorList>
            <person name="Chen X.G."/>
            <person name="Jiang X."/>
            <person name="Gu J."/>
            <person name="Xu M."/>
            <person name="Wu Y."/>
            <person name="Deng Y."/>
            <person name="Zhang C."/>
            <person name="Bonizzoni M."/>
            <person name="Dermauw W."/>
            <person name="Vontas J."/>
            <person name="Armbruster P."/>
            <person name="Huang X."/>
            <person name="Yang Y."/>
            <person name="Zhang H."/>
            <person name="He W."/>
            <person name="Peng H."/>
            <person name="Liu Y."/>
            <person name="Wu K."/>
            <person name="Chen J."/>
            <person name="Lirakis M."/>
            <person name="Topalis P."/>
            <person name="Van Leeuwen T."/>
            <person name="Hall A.B."/>
            <person name="Jiang X."/>
            <person name="Thorpe C."/>
            <person name="Mueller R.L."/>
            <person name="Sun C."/>
            <person name="Waterhouse R.M."/>
            <person name="Yan G."/>
            <person name="Tu Z.J."/>
            <person name="Fang X."/>
            <person name="James A.A."/>
        </authorList>
    </citation>
    <scope>NUCLEOTIDE SEQUENCE [LARGE SCALE GENOMIC DNA]</scope>
    <source>
        <strain evidence="7">Foshan</strain>
    </source>
</reference>
<feature type="transmembrane region" description="Helical" evidence="5">
    <location>
        <begin position="20"/>
        <end position="40"/>
    </location>
</feature>
<dbReference type="EnsemblMetazoa" id="AALFPA23_017702.R25932">
    <property type="protein sequence ID" value="AALFPA23_017702.P25932"/>
    <property type="gene ID" value="AALFPA23_017702"/>
</dbReference>
<evidence type="ECO:0000256" key="4">
    <source>
        <dbReference type="ARBA" id="ARBA00023136"/>
    </source>
</evidence>
<evidence type="ECO:0000256" key="2">
    <source>
        <dbReference type="ARBA" id="ARBA00022692"/>
    </source>
</evidence>
<evidence type="ECO:0000256" key="5">
    <source>
        <dbReference type="SAM" id="Phobius"/>
    </source>
</evidence>
<proteinExistence type="predicted"/>
<dbReference type="RefSeq" id="XP_029712116.2">
    <property type="nucleotide sequence ID" value="XM_029856256.2"/>
</dbReference>
<feature type="transmembrane region" description="Helical" evidence="5">
    <location>
        <begin position="406"/>
        <end position="426"/>
    </location>
</feature>
<keyword evidence="4 5" id="KW-0472">Membrane</keyword>
<feature type="transmembrane region" description="Helical" evidence="5">
    <location>
        <begin position="174"/>
        <end position="193"/>
    </location>
</feature>
<evidence type="ECO:0000313" key="6">
    <source>
        <dbReference type="EnsemblMetazoa" id="AALFPA23_017702.P25932"/>
    </source>
</evidence>
<feature type="transmembrane region" description="Helical" evidence="5">
    <location>
        <begin position="232"/>
        <end position="254"/>
    </location>
</feature>
<dbReference type="SUPFAM" id="SSF103473">
    <property type="entry name" value="MFS general substrate transporter"/>
    <property type="match status" value="1"/>
</dbReference>
<reference evidence="6" key="2">
    <citation type="submission" date="2025-05" db="UniProtKB">
        <authorList>
            <consortium name="EnsemblMetazoa"/>
        </authorList>
    </citation>
    <scope>IDENTIFICATION</scope>
    <source>
        <strain evidence="6">Foshan</strain>
    </source>
</reference>
<feature type="transmembrane region" description="Helical" evidence="5">
    <location>
        <begin position="438"/>
        <end position="460"/>
    </location>
</feature>
<keyword evidence="7" id="KW-1185">Reference proteome</keyword>
<dbReference type="PANTHER" id="PTHR24064">
    <property type="entry name" value="SOLUTE CARRIER FAMILY 22 MEMBER"/>
    <property type="match status" value="1"/>
</dbReference>
<organism evidence="6 7">
    <name type="scientific">Aedes albopictus</name>
    <name type="common">Asian tiger mosquito</name>
    <name type="synonym">Stegomyia albopicta</name>
    <dbReference type="NCBI Taxonomy" id="7160"/>
    <lineage>
        <taxon>Eukaryota</taxon>
        <taxon>Metazoa</taxon>
        <taxon>Ecdysozoa</taxon>
        <taxon>Arthropoda</taxon>
        <taxon>Hexapoda</taxon>
        <taxon>Insecta</taxon>
        <taxon>Pterygota</taxon>
        <taxon>Neoptera</taxon>
        <taxon>Endopterygota</taxon>
        <taxon>Diptera</taxon>
        <taxon>Nematocera</taxon>
        <taxon>Culicoidea</taxon>
        <taxon>Culicidae</taxon>
        <taxon>Culicinae</taxon>
        <taxon>Aedini</taxon>
        <taxon>Aedes</taxon>
        <taxon>Stegomyia</taxon>
    </lineage>
</organism>
<dbReference type="InterPro" id="IPR036259">
    <property type="entry name" value="MFS_trans_sf"/>
</dbReference>
<keyword evidence="2 5" id="KW-0812">Transmembrane</keyword>
<feature type="transmembrane region" description="Helical" evidence="5">
    <location>
        <begin position="499"/>
        <end position="520"/>
    </location>
</feature>
<comment type="subcellular location">
    <subcellularLocation>
        <location evidence="1">Membrane</location>
        <topology evidence="1">Multi-pass membrane protein</topology>
    </subcellularLocation>
</comment>
<evidence type="ECO:0000313" key="7">
    <source>
        <dbReference type="Proteomes" id="UP000069940"/>
    </source>
</evidence>
<feature type="transmembrane region" description="Helical" evidence="5">
    <location>
        <begin position="379"/>
        <end position="399"/>
    </location>
</feature>
<dbReference type="InterPro" id="IPR011701">
    <property type="entry name" value="MFS"/>
</dbReference>
<dbReference type="Pfam" id="PF07690">
    <property type="entry name" value="MFS_1"/>
    <property type="match status" value="1"/>
</dbReference>
<evidence type="ECO:0000256" key="3">
    <source>
        <dbReference type="ARBA" id="ARBA00022989"/>
    </source>
</evidence>
<accession>A0ABM1ZEK9</accession>
<keyword evidence="3 5" id="KW-1133">Transmembrane helix</keyword>
<evidence type="ECO:0008006" key="8">
    <source>
        <dbReference type="Google" id="ProtNLM"/>
    </source>
</evidence>
<feature type="transmembrane region" description="Helical" evidence="5">
    <location>
        <begin position="348"/>
        <end position="373"/>
    </location>
</feature>
<name>A0ABM1ZEK9_AEDAL</name>
<feature type="transmembrane region" description="Helical" evidence="5">
    <location>
        <begin position="472"/>
        <end position="493"/>
    </location>
</feature>
<feature type="transmembrane region" description="Helical" evidence="5">
    <location>
        <begin position="199"/>
        <end position="220"/>
    </location>
</feature>
<dbReference type="Proteomes" id="UP000069940">
    <property type="component" value="Unassembled WGS sequence"/>
</dbReference>
<protein>
    <recommendedName>
        <fullName evidence="8">Major facilitator superfamily (MFS) profile domain-containing protein</fullName>
    </recommendedName>
</protein>
<sequence length="561" mass="62848">MADLPSSIMKDFGWWQLRAVFLIYLCKIPSSWFMACMIYTGPAPKDGDFYCKPPAAISSHFNETKWVRAAHPVMEGVNDDHEISVDYCNVFEKSLEYYNDPNFTSWHKLSNDTKLISCTAFEHRSDYPSIITQFDLVCSRYWLIPTTQCAHQFGVLLGGILTVQLMKTISPRNMMLMGMYTQIACGCITGYISAFEMHTLFRCLSAIFCGFMYTAGSVIMNDITGGKFKTATICLFEQFWSIGVIMLPGIASLATSWNELYMAISLPTFVYIILHKWIPDSPRWLLKHGRVQEARELLMGAAKSNGSEDSIPIDFDHQLKSFSETASVQPEPDAWWTIWKEKGSMKNLICIHLAWGLFCTAYYGMLLNIAAFGREKIEFNTVVAGTSEIAGTFIGLVFIMFSKNKWLWCGLLNAVGCSVAYLAWLIPPEVTGNDRTALLMITAMIPKACISCCLGLLVTCTAELVGPSKKNGVAYSCTVWGRTCFLIAPYIVATVEFGQLVPLTAFGSMAVVGGIFVMCINRTQTYPIAQQQGSVYRDTMVKSTDWITEKQAELVEMRPKF</sequence>
<dbReference type="Gene3D" id="1.20.1250.20">
    <property type="entry name" value="MFS general substrate transporter like domains"/>
    <property type="match status" value="1"/>
</dbReference>
<dbReference type="GeneID" id="109401180"/>